<dbReference type="Proteomes" id="UP000282985">
    <property type="component" value="Unassembled WGS sequence"/>
</dbReference>
<feature type="transmembrane region" description="Helical" evidence="1">
    <location>
        <begin position="186"/>
        <end position="207"/>
    </location>
</feature>
<proteinExistence type="predicted"/>
<evidence type="ECO:0000256" key="1">
    <source>
        <dbReference type="SAM" id="Phobius"/>
    </source>
</evidence>
<accession>A0A434AZT5</accession>
<feature type="transmembrane region" description="Helical" evidence="1">
    <location>
        <begin position="12"/>
        <end position="30"/>
    </location>
</feature>
<reference evidence="2 3" key="1">
    <citation type="submission" date="2018-11" db="EMBL/GenBank/DDBJ databases">
        <title>Parancylomarina longa gen. nov., sp. nov., isolated from sediments of southern Okinawa.</title>
        <authorList>
            <person name="Fu T."/>
        </authorList>
    </citation>
    <scope>NUCLEOTIDE SEQUENCE [LARGE SCALE GENOMIC DNA]</scope>
    <source>
        <strain evidence="2 3">T3-2 S1-C</strain>
    </source>
</reference>
<keyword evidence="1" id="KW-0472">Membrane</keyword>
<feature type="transmembrane region" description="Helical" evidence="1">
    <location>
        <begin position="333"/>
        <end position="350"/>
    </location>
</feature>
<comment type="caution">
    <text evidence="2">The sequence shown here is derived from an EMBL/GenBank/DDBJ whole genome shotgun (WGS) entry which is preliminary data.</text>
</comment>
<organism evidence="2 3">
    <name type="scientific">Ancylomarina longa</name>
    <dbReference type="NCBI Taxonomy" id="2487017"/>
    <lineage>
        <taxon>Bacteria</taxon>
        <taxon>Pseudomonadati</taxon>
        <taxon>Bacteroidota</taxon>
        <taxon>Bacteroidia</taxon>
        <taxon>Marinilabiliales</taxon>
        <taxon>Marinifilaceae</taxon>
        <taxon>Ancylomarina</taxon>
    </lineage>
</organism>
<dbReference type="EMBL" id="RJJX01000001">
    <property type="protein sequence ID" value="RUT80129.1"/>
    <property type="molecule type" value="Genomic_DNA"/>
</dbReference>
<evidence type="ECO:0000313" key="2">
    <source>
        <dbReference type="EMBL" id="RUT80129.1"/>
    </source>
</evidence>
<feature type="transmembrane region" description="Helical" evidence="1">
    <location>
        <begin position="72"/>
        <end position="90"/>
    </location>
</feature>
<name>A0A434AZT5_9BACT</name>
<protein>
    <submittedName>
        <fullName evidence="2">Uncharacterized protein</fullName>
    </submittedName>
</protein>
<evidence type="ECO:0000313" key="3">
    <source>
        <dbReference type="Proteomes" id="UP000282985"/>
    </source>
</evidence>
<sequence length="361" mass="42018">MLRGIKLIDLFIAFKFLYMFLAVFVIARLTKLGDTELYLNSSIPFSLKGLFISTDLIIYLVRIIKLVFRLDIIVHFFFCITSIVGIIYPLKKLSLSKRNYRLLFFLLMLPSFGIWTSIVGKDALGAYAIGIIIGKLIDYSNKGKIKYDFLLCSALYLLAVLKPQYFIALVNIFFLIFLNKKVKDKLVWGIIVISQIVFCVAVLLYFSDTIDQLARMMEQHFSLSSNTTRQNQFWLEKNDFFKKIPIGFYLSFVGPSLSEVNNLLTLSAFIESWIIIIVMTFIVSEKLIIRISLGKLHVRNIYMYFSTVFWIMLVHYPFGLLNPGSANRYRSNFIHFIIIMGFVIFNQLYYEGRDLKRIYGK</sequence>
<feature type="transmembrane region" description="Helical" evidence="1">
    <location>
        <begin position="154"/>
        <end position="179"/>
    </location>
</feature>
<keyword evidence="1" id="KW-0812">Transmembrane</keyword>
<keyword evidence="1" id="KW-1133">Transmembrane helix</keyword>
<keyword evidence="3" id="KW-1185">Reference proteome</keyword>
<feature type="transmembrane region" description="Helical" evidence="1">
    <location>
        <begin position="301"/>
        <end position="321"/>
    </location>
</feature>
<dbReference type="AlphaFoldDB" id="A0A434AZT5"/>
<feature type="transmembrane region" description="Helical" evidence="1">
    <location>
        <begin position="263"/>
        <end position="289"/>
    </location>
</feature>
<feature type="transmembrane region" description="Helical" evidence="1">
    <location>
        <begin position="102"/>
        <end position="134"/>
    </location>
</feature>
<gene>
    <name evidence="2" type="ORF">DLK05_01870</name>
</gene>